<evidence type="ECO:0000313" key="5">
    <source>
        <dbReference type="Proteomes" id="UP001183390"/>
    </source>
</evidence>
<dbReference type="EMBL" id="JAVREP010000026">
    <property type="protein sequence ID" value="MDT0331700.1"/>
    <property type="molecule type" value="Genomic_DNA"/>
</dbReference>
<protein>
    <submittedName>
        <fullName evidence="4">DUF4429 domain-containing protein</fullName>
    </submittedName>
</protein>
<keyword evidence="5" id="KW-1185">Reference proteome</keyword>
<name>A0ABU2MHZ9_9ACTN</name>
<feature type="domain" description="SHOCT" evidence="2">
    <location>
        <begin position="296"/>
        <end position="323"/>
    </location>
</feature>
<evidence type="ECO:0000259" key="2">
    <source>
        <dbReference type="Pfam" id="PF09851"/>
    </source>
</evidence>
<proteinExistence type="predicted"/>
<feature type="domain" description="DUF4429" evidence="3">
    <location>
        <begin position="140"/>
        <end position="229"/>
    </location>
</feature>
<accession>A0ABU2MHZ9</accession>
<dbReference type="RefSeq" id="WP_311514167.1">
    <property type="nucleotide sequence ID" value="NZ_JAVREP010000026.1"/>
</dbReference>
<dbReference type="Pfam" id="PF14472">
    <property type="entry name" value="DUF4429"/>
    <property type="match status" value="2"/>
</dbReference>
<sequence>MDGLRGDQASWDFDGETIEIVYKKGWTHSPLLQELGRLSVPVGAIASVEFTPGGGRRKGWLLRLVIRDRMDPYAAVGAMLDERVQPFRLTGPAKTELIAEYLADQIRFAAEQREDAPEAETVTRLVPPTPLHIKTCEGTATLDGSTLRLVWSGDHASAAKRRAGRREYDLSEITGVDWGAPDGWGWGFLRVVTVGGGGGDARPKQDLGILRAAEDGGEVFKVFLMAATVTAHVWARGGPPPEDEAAGRWRTLARTTVRALTDSLAPGRDTTEETGEERPRDPEAIAAGPDLEWVFAQIERLGELHAKGLLTDEEFSAKKAELLARI</sequence>
<feature type="domain" description="DUF4429" evidence="3">
    <location>
        <begin position="11"/>
        <end position="107"/>
    </location>
</feature>
<gene>
    <name evidence="4" type="ORF">RM479_25110</name>
</gene>
<dbReference type="Pfam" id="PF09851">
    <property type="entry name" value="SHOCT"/>
    <property type="match status" value="1"/>
</dbReference>
<evidence type="ECO:0000259" key="3">
    <source>
        <dbReference type="Pfam" id="PF14472"/>
    </source>
</evidence>
<dbReference type="InterPro" id="IPR027860">
    <property type="entry name" value="DUF4429"/>
</dbReference>
<dbReference type="Proteomes" id="UP001183390">
    <property type="component" value="Unassembled WGS sequence"/>
</dbReference>
<feature type="region of interest" description="Disordered" evidence="1">
    <location>
        <begin position="261"/>
        <end position="286"/>
    </location>
</feature>
<comment type="caution">
    <text evidence="4">The sequence shown here is derived from an EMBL/GenBank/DDBJ whole genome shotgun (WGS) entry which is preliminary data.</text>
</comment>
<reference evidence="5" key="1">
    <citation type="submission" date="2023-07" db="EMBL/GenBank/DDBJ databases">
        <title>30 novel species of actinomycetes from the DSMZ collection.</title>
        <authorList>
            <person name="Nouioui I."/>
        </authorList>
    </citation>
    <scope>NUCLEOTIDE SEQUENCE [LARGE SCALE GENOMIC DNA]</scope>
    <source>
        <strain evidence="5">DSM 44743</strain>
    </source>
</reference>
<evidence type="ECO:0000256" key="1">
    <source>
        <dbReference type="SAM" id="MobiDB-lite"/>
    </source>
</evidence>
<organism evidence="4 5">
    <name type="scientific">Nocardiopsis lambiniae</name>
    <dbReference type="NCBI Taxonomy" id="3075539"/>
    <lineage>
        <taxon>Bacteria</taxon>
        <taxon>Bacillati</taxon>
        <taxon>Actinomycetota</taxon>
        <taxon>Actinomycetes</taxon>
        <taxon>Streptosporangiales</taxon>
        <taxon>Nocardiopsidaceae</taxon>
        <taxon>Nocardiopsis</taxon>
    </lineage>
</organism>
<dbReference type="InterPro" id="IPR018649">
    <property type="entry name" value="SHOCT"/>
</dbReference>
<evidence type="ECO:0000313" key="4">
    <source>
        <dbReference type="EMBL" id="MDT0331700.1"/>
    </source>
</evidence>